<dbReference type="STRING" id="6183.A0A3Q0KKP0"/>
<evidence type="ECO:0000313" key="4">
    <source>
        <dbReference type="WBParaSite" id="Smp_123850.1"/>
    </source>
</evidence>
<dbReference type="GO" id="GO:0046982">
    <property type="term" value="F:protein heterodimerization activity"/>
    <property type="evidence" value="ECO:0007669"/>
    <property type="project" value="InterPro"/>
</dbReference>
<name>A0A3Q0KKP0_SCHMA</name>
<sequence length="87" mass="9895">MSGRGKDCKVRSKAKTRSARAGLQFPVDRVHRLLCKGNHAERNQFKKVMGCGLYSRHPSVSYDHTDYKAEIKGELRIQHINENQKAG</sequence>
<accession>A0A3Q0KKP0</accession>
<evidence type="ECO:0000313" key="3">
    <source>
        <dbReference type="Proteomes" id="UP000008854"/>
    </source>
</evidence>
<reference evidence="3" key="1">
    <citation type="journal article" date="2012" name="PLoS Negl. Trop. Dis.">
        <title>A systematically improved high quality genome and transcriptome of the human blood fluke Schistosoma mansoni.</title>
        <authorList>
            <person name="Protasio A.V."/>
            <person name="Tsai I.J."/>
            <person name="Babbage A."/>
            <person name="Nichol S."/>
            <person name="Hunt M."/>
            <person name="Aslett M.A."/>
            <person name="De Silva N."/>
            <person name="Velarde G.S."/>
            <person name="Anderson T.J."/>
            <person name="Clark R.C."/>
            <person name="Davidson C."/>
            <person name="Dillon G.P."/>
            <person name="Holroyd N.E."/>
            <person name="LoVerde P.T."/>
            <person name="Lloyd C."/>
            <person name="McQuillan J."/>
            <person name="Oliveira G."/>
            <person name="Otto T.D."/>
            <person name="Parker-Manuel S.J."/>
            <person name="Quail M.A."/>
            <person name="Wilson R.A."/>
            <person name="Zerlotini A."/>
            <person name="Dunne D.W."/>
            <person name="Berriman M."/>
        </authorList>
    </citation>
    <scope>NUCLEOTIDE SEQUENCE [LARGE SCALE GENOMIC DNA]</scope>
    <source>
        <strain evidence="3">Puerto Rican</strain>
    </source>
</reference>
<proteinExistence type="inferred from homology"/>
<feature type="compositionally biased region" description="Basic and acidic residues" evidence="2">
    <location>
        <begin position="1"/>
        <end position="10"/>
    </location>
</feature>
<evidence type="ECO:0000256" key="1">
    <source>
        <dbReference type="ARBA" id="ARBA00010691"/>
    </source>
</evidence>
<dbReference type="InParanoid" id="A0A3Q0KKP0"/>
<dbReference type="Proteomes" id="UP000008854">
    <property type="component" value="Unassembled WGS sequence"/>
</dbReference>
<dbReference type="Gene3D" id="1.10.20.10">
    <property type="entry name" value="Histone, subunit A"/>
    <property type="match status" value="1"/>
</dbReference>
<organism evidence="3 4">
    <name type="scientific">Schistosoma mansoni</name>
    <name type="common">Blood fluke</name>
    <dbReference type="NCBI Taxonomy" id="6183"/>
    <lineage>
        <taxon>Eukaryota</taxon>
        <taxon>Metazoa</taxon>
        <taxon>Spiralia</taxon>
        <taxon>Lophotrochozoa</taxon>
        <taxon>Platyhelminthes</taxon>
        <taxon>Trematoda</taxon>
        <taxon>Digenea</taxon>
        <taxon>Strigeidida</taxon>
        <taxon>Schistosomatoidea</taxon>
        <taxon>Schistosomatidae</taxon>
        <taxon>Schistosoma</taxon>
    </lineage>
</organism>
<dbReference type="PROSITE" id="PS00046">
    <property type="entry name" value="HISTONE_H2A"/>
    <property type="match status" value="1"/>
</dbReference>
<dbReference type="InterPro" id="IPR032458">
    <property type="entry name" value="Histone_H2A_CS"/>
</dbReference>
<feature type="region of interest" description="Disordered" evidence="2">
    <location>
        <begin position="1"/>
        <end position="20"/>
    </location>
</feature>
<reference evidence="4" key="2">
    <citation type="submission" date="2018-12" db="UniProtKB">
        <authorList>
            <consortium name="WormBaseParasite"/>
        </authorList>
    </citation>
    <scope>IDENTIFICATION</scope>
    <source>
        <strain evidence="4">Puerto Rican</strain>
    </source>
</reference>
<dbReference type="AlphaFoldDB" id="A0A3Q0KKP0"/>
<protein>
    <submittedName>
        <fullName evidence="4">Putative histone H2A</fullName>
    </submittedName>
</protein>
<dbReference type="SUPFAM" id="SSF47113">
    <property type="entry name" value="Histone-fold"/>
    <property type="match status" value="1"/>
</dbReference>
<dbReference type="WBParaSite" id="Smp_123850.1">
    <property type="protein sequence ID" value="Smp_123850.1"/>
    <property type="gene ID" value="Smp_123850"/>
</dbReference>
<comment type="similarity">
    <text evidence="1">Belongs to the histone H2A family.</text>
</comment>
<keyword evidence="3" id="KW-1185">Reference proteome</keyword>
<evidence type="ECO:0000256" key="2">
    <source>
        <dbReference type="SAM" id="MobiDB-lite"/>
    </source>
</evidence>
<dbReference type="InterPro" id="IPR009072">
    <property type="entry name" value="Histone-fold"/>
</dbReference>